<dbReference type="GO" id="GO:0003700">
    <property type="term" value="F:DNA-binding transcription factor activity"/>
    <property type="evidence" value="ECO:0007669"/>
    <property type="project" value="TreeGrafter"/>
</dbReference>
<accession>A0A8J2ZWE5</accession>
<comment type="caution">
    <text evidence="4">The sequence shown here is derived from an EMBL/GenBank/DDBJ whole genome shotgun (WGS) entry which is preliminary data.</text>
</comment>
<reference evidence="4" key="2">
    <citation type="submission" date="2020-09" db="EMBL/GenBank/DDBJ databases">
        <authorList>
            <person name="Sun Q."/>
            <person name="Zhou Y."/>
        </authorList>
    </citation>
    <scope>NUCLEOTIDE SEQUENCE</scope>
    <source>
        <strain evidence="4">CGMCC 1.12777</strain>
    </source>
</reference>
<dbReference type="Proteomes" id="UP000656813">
    <property type="component" value="Unassembled WGS sequence"/>
</dbReference>
<sequence length="190" mass="21766">MKEALVDKRSAALKATLALISEQGFHGTPMSQIAERANIGIGTIYRYFKNKEDLINALYIEVKKRMAEHIFNHSFKDTPVEAQLKQYLIQFIRFSIEHPQELNFTEQYENSPLITEETRAEAMRVLEPLMTLFQRAVEQRLLKAMPIEMLVAMLGGSAIALAKLYLSDQKRLDEHTLEAGVSAIWDLIKK</sequence>
<dbReference type="PANTHER" id="PTHR30055:SF207">
    <property type="entry name" value="HTH-TYPE TRANSCRIPTIONAL REPRESSOR FATR"/>
    <property type="match status" value="1"/>
</dbReference>
<keyword evidence="5" id="KW-1185">Reference proteome</keyword>
<dbReference type="GO" id="GO:0000976">
    <property type="term" value="F:transcription cis-regulatory region binding"/>
    <property type="evidence" value="ECO:0007669"/>
    <property type="project" value="TreeGrafter"/>
</dbReference>
<evidence type="ECO:0000256" key="2">
    <source>
        <dbReference type="PROSITE-ProRule" id="PRU00335"/>
    </source>
</evidence>
<gene>
    <name evidence="4" type="ORF">GCM10007096_22190</name>
</gene>
<dbReference type="EMBL" id="BMFV01000015">
    <property type="protein sequence ID" value="GGH82585.1"/>
    <property type="molecule type" value="Genomic_DNA"/>
</dbReference>
<dbReference type="SUPFAM" id="SSF46689">
    <property type="entry name" value="Homeodomain-like"/>
    <property type="match status" value="1"/>
</dbReference>
<dbReference type="SUPFAM" id="SSF48498">
    <property type="entry name" value="Tetracyclin repressor-like, C-terminal domain"/>
    <property type="match status" value="1"/>
</dbReference>
<name>A0A8J2ZWE5_9BACL</name>
<dbReference type="PRINTS" id="PR00455">
    <property type="entry name" value="HTHTETR"/>
</dbReference>
<evidence type="ECO:0000259" key="3">
    <source>
        <dbReference type="PROSITE" id="PS50977"/>
    </source>
</evidence>
<dbReference type="InterPro" id="IPR009057">
    <property type="entry name" value="Homeodomain-like_sf"/>
</dbReference>
<feature type="DNA-binding region" description="H-T-H motif" evidence="2">
    <location>
        <begin position="29"/>
        <end position="48"/>
    </location>
</feature>
<protein>
    <submittedName>
        <fullName evidence="4">TetR family transcriptional regulator</fullName>
    </submittedName>
</protein>
<dbReference type="PROSITE" id="PS50977">
    <property type="entry name" value="HTH_TETR_2"/>
    <property type="match status" value="1"/>
</dbReference>
<dbReference type="Pfam" id="PF00440">
    <property type="entry name" value="TetR_N"/>
    <property type="match status" value="1"/>
</dbReference>
<proteinExistence type="predicted"/>
<dbReference type="AlphaFoldDB" id="A0A8J2ZWE5"/>
<dbReference type="InterPro" id="IPR036271">
    <property type="entry name" value="Tet_transcr_reg_TetR-rel_C_sf"/>
</dbReference>
<reference evidence="4" key="1">
    <citation type="journal article" date="2014" name="Int. J. Syst. Evol. Microbiol.">
        <title>Complete genome sequence of Corynebacterium casei LMG S-19264T (=DSM 44701T), isolated from a smear-ripened cheese.</title>
        <authorList>
            <consortium name="US DOE Joint Genome Institute (JGI-PGF)"/>
            <person name="Walter F."/>
            <person name="Albersmeier A."/>
            <person name="Kalinowski J."/>
            <person name="Ruckert C."/>
        </authorList>
    </citation>
    <scope>NUCLEOTIDE SEQUENCE</scope>
    <source>
        <strain evidence="4">CGMCC 1.12777</strain>
    </source>
</reference>
<dbReference type="InterPro" id="IPR001647">
    <property type="entry name" value="HTH_TetR"/>
</dbReference>
<evidence type="ECO:0000256" key="1">
    <source>
        <dbReference type="ARBA" id="ARBA00023125"/>
    </source>
</evidence>
<dbReference type="InterPro" id="IPR054422">
    <property type="entry name" value="TetR-like_HI_0893_C"/>
</dbReference>
<dbReference type="Pfam" id="PF22604">
    <property type="entry name" value="TetR_HI_0893_C"/>
    <property type="match status" value="1"/>
</dbReference>
<evidence type="ECO:0000313" key="4">
    <source>
        <dbReference type="EMBL" id="GGH82585.1"/>
    </source>
</evidence>
<dbReference type="InterPro" id="IPR050109">
    <property type="entry name" value="HTH-type_TetR-like_transc_reg"/>
</dbReference>
<evidence type="ECO:0000313" key="5">
    <source>
        <dbReference type="Proteomes" id="UP000656813"/>
    </source>
</evidence>
<dbReference type="Gene3D" id="1.10.357.10">
    <property type="entry name" value="Tetracycline Repressor, domain 2"/>
    <property type="match status" value="1"/>
</dbReference>
<keyword evidence="1 2" id="KW-0238">DNA-binding</keyword>
<dbReference type="PANTHER" id="PTHR30055">
    <property type="entry name" value="HTH-TYPE TRANSCRIPTIONAL REGULATOR RUTR"/>
    <property type="match status" value="1"/>
</dbReference>
<feature type="domain" description="HTH tetR-type" evidence="3">
    <location>
        <begin position="6"/>
        <end position="66"/>
    </location>
</feature>
<organism evidence="4 5">
    <name type="scientific">Pullulanibacillus pueri</name>
    <dbReference type="NCBI Taxonomy" id="1437324"/>
    <lineage>
        <taxon>Bacteria</taxon>
        <taxon>Bacillati</taxon>
        <taxon>Bacillota</taxon>
        <taxon>Bacilli</taxon>
        <taxon>Bacillales</taxon>
        <taxon>Sporolactobacillaceae</taxon>
        <taxon>Pullulanibacillus</taxon>
    </lineage>
</organism>